<dbReference type="InterPro" id="IPR018299">
    <property type="entry name" value="Alkaline_phosphatase_AS"/>
</dbReference>
<comment type="similarity">
    <text evidence="1 9">Belongs to the alkaline phosphatase family.</text>
</comment>
<evidence type="ECO:0000256" key="1">
    <source>
        <dbReference type="ARBA" id="ARBA00005984"/>
    </source>
</evidence>
<feature type="binding site" evidence="8">
    <location>
        <position position="448"/>
    </location>
    <ligand>
        <name>Zn(2+)</name>
        <dbReference type="ChEBI" id="CHEBI:29105"/>
        <label>2</label>
    </ligand>
</feature>
<dbReference type="RefSeq" id="WP_248949960.1">
    <property type="nucleotide sequence ID" value="NZ_JAKILB010000005.1"/>
</dbReference>
<reference evidence="11" key="1">
    <citation type="submission" date="2022-01" db="EMBL/GenBank/DDBJ databases">
        <title>Whole genome-based taxonomy of the Shewanellaceae.</title>
        <authorList>
            <person name="Martin-Rodriguez A.J."/>
        </authorList>
    </citation>
    <scope>NUCLEOTIDE SEQUENCE</scope>
    <source>
        <strain evidence="11">KCTC 23973</strain>
    </source>
</reference>
<feature type="signal peptide" evidence="10">
    <location>
        <begin position="1"/>
        <end position="33"/>
    </location>
</feature>
<dbReference type="AlphaFoldDB" id="A0A9X1ZD66"/>
<sequence>MTNSANSFPIKTVCSALLSCGLISGLLANIAIAQNQDVNSLIDSQVHTQTDTDPFSPVIAAEYLPKNIIYLIGDGMGPAYTTAYRYYSDNPQTNRVEKTIFDQLLVGMSSTYPDDDTYVTDSAAAATALATSYKTYNGAIAVDHQHGSFPTIFEIAKAQGKNTAIVVTSQINHATPASFLAHNESRRNYDQIADSYLTNLIQQRPVADLMLGGGTQYFVREDKNLTQDFQDLGYQYVSKLSELNSIDNLPALGLFAPKGLASAIESDDPLRLTTMTAKALDLLSKQDAPFIVMVEASQIDWCGHSNDITCAMTEMHDFSKTLELAKRYVDANPDTLLVATADHSTGGLTLGRDGTYQWQGQLLHQVHSLPRTISKLIINTPDVLNDLNTFSTFLRPHISIDIEDKKLDSLRWKLNSRLTQHKAEQHITDDLKQAIDKLTYTGWTTGGHDAIDVPVYAYGKGALYFRGHKDNTEIAATLIQMVQDEGYKQTSSF</sequence>
<dbReference type="Proteomes" id="UP001139293">
    <property type="component" value="Unassembled WGS sequence"/>
</dbReference>
<evidence type="ECO:0000256" key="10">
    <source>
        <dbReference type="SAM" id="SignalP"/>
    </source>
</evidence>
<feature type="binding site" evidence="8">
    <location>
        <position position="74"/>
    </location>
    <ligand>
        <name>Zn(2+)</name>
        <dbReference type="ChEBI" id="CHEBI:29105"/>
        <label>2</label>
    </ligand>
</feature>
<evidence type="ECO:0000256" key="4">
    <source>
        <dbReference type="ARBA" id="ARBA00022801"/>
    </source>
</evidence>
<comment type="cofactor">
    <cofactor evidence="8">
        <name>Mg(2+)</name>
        <dbReference type="ChEBI" id="CHEBI:18420"/>
    </cofactor>
    <text evidence="8">Binds 1 Mg(2+) ion.</text>
</comment>
<accession>A0A9X1ZD66</accession>
<protein>
    <submittedName>
        <fullName evidence="11">Alkaline phosphatase</fullName>
        <ecNumber evidence="11">3.1.3.1</ecNumber>
    </submittedName>
</protein>
<evidence type="ECO:0000256" key="2">
    <source>
        <dbReference type="ARBA" id="ARBA00022553"/>
    </source>
</evidence>
<feature type="chain" id="PRO_5040847283" evidence="10">
    <location>
        <begin position="34"/>
        <end position="493"/>
    </location>
</feature>
<feature type="binding site" evidence="8">
    <location>
        <position position="304"/>
    </location>
    <ligand>
        <name>Zn(2+)</name>
        <dbReference type="ChEBI" id="CHEBI:29105"/>
        <label>2</label>
    </ligand>
</feature>
<comment type="cofactor">
    <cofactor evidence="8">
        <name>Zn(2+)</name>
        <dbReference type="ChEBI" id="CHEBI:29105"/>
    </cofactor>
    <text evidence="8">Binds 2 Zn(2+) ions.</text>
</comment>
<keyword evidence="12" id="KW-1185">Reference proteome</keyword>
<feature type="binding site" evidence="8">
    <location>
        <position position="300"/>
    </location>
    <ligand>
        <name>Zn(2+)</name>
        <dbReference type="ChEBI" id="CHEBI:29105"/>
        <label>2</label>
    </ligand>
</feature>
<dbReference type="Pfam" id="PF00245">
    <property type="entry name" value="Alk_phosphatase"/>
    <property type="match status" value="1"/>
</dbReference>
<evidence type="ECO:0000313" key="12">
    <source>
        <dbReference type="Proteomes" id="UP001139293"/>
    </source>
</evidence>
<dbReference type="SMART" id="SM00098">
    <property type="entry name" value="alkPPc"/>
    <property type="match status" value="1"/>
</dbReference>
<feature type="binding site" evidence="8">
    <location>
        <position position="173"/>
    </location>
    <ligand>
        <name>Mg(2+)</name>
        <dbReference type="ChEBI" id="CHEBI:18420"/>
    </ligand>
</feature>
<keyword evidence="4 11" id="KW-0378">Hydrolase</keyword>
<dbReference type="PANTHER" id="PTHR11596:SF5">
    <property type="entry name" value="ALKALINE PHOSPHATASE"/>
    <property type="match status" value="1"/>
</dbReference>
<feature type="binding site" evidence="8">
    <location>
        <position position="342"/>
    </location>
    <ligand>
        <name>Zn(2+)</name>
        <dbReference type="ChEBI" id="CHEBI:29105"/>
        <label>2</label>
    </ligand>
</feature>
<dbReference type="Gene3D" id="3.40.720.10">
    <property type="entry name" value="Alkaline Phosphatase, subunit A"/>
    <property type="match status" value="1"/>
</dbReference>
<dbReference type="SUPFAM" id="SSF53649">
    <property type="entry name" value="Alkaline phosphatase-like"/>
    <property type="match status" value="1"/>
</dbReference>
<evidence type="ECO:0000256" key="5">
    <source>
        <dbReference type="ARBA" id="ARBA00022833"/>
    </source>
</evidence>
<keyword evidence="5 8" id="KW-0862">Zinc</keyword>
<organism evidence="11 12">
    <name type="scientific">Shewanella pneumatophori</name>
    <dbReference type="NCBI Taxonomy" id="314092"/>
    <lineage>
        <taxon>Bacteria</taxon>
        <taxon>Pseudomonadati</taxon>
        <taxon>Pseudomonadota</taxon>
        <taxon>Gammaproteobacteria</taxon>
        <taxon>Alteromonadales</taxon>
        <taxon>Shewanellaceae</taxon>
        <taxon>Shewanella</taxon>
    </lineage>
</organism>
<evidence type="ECO:0000256" key="6">
    <source>
        <dbReference type="ARBA" id="ARBA00022842"/>
    </source>
</evidence>
<feature type="active site" description="Phosphoserine intermediate" evidence="7">
    <location>
        <position position="122"/>
    </location>
</feature>
<dbReference type="PANTHER" id="PTHR11596">
    <property type="entry name" value="ALKALINE PHOSPHATASE"/>
    <property type="match status" value="1"/>
</dbReference>
<feature type="binding site" evidence="8">
    <location>
        <position position="175"/>
    </location>
    <ligand>
        <name>Mg(2+)</name>
        <dbReference type="ChEBI" id="CHEBI:18420"/>
    </ligand>
</feature>
<evidence type="ECO:0000256" key="8">
    <source>
        <dbReference type="PIRSR" id="PIRSR601952-2"/>
    </source>
</evidence>
<evidence type="ECO:0000256" key="7">
    <source>
        <dbReference type="PIRSR" id="PIRSR601952-1"/>
    </source>
</evidence>
<dbReference type="InterPro" id="IPR001952">
    <property type="entry name" value="Alkaline_phosphatase"/>
</dbReference>
<feature type="binding site" evidence="8">
    <location>
        <position position="343"/>
    </location>
    <ligand>
        <name>Zn(2+)</name>
        <dbReference type="ChEBI" id="CHEBI:29105"/>
        <label>2</label>
    </ligand>
</feature>
<dbReference type="PROSITE" id="PS00123">
    <property type="entry name" value="ALKALINE_PHOSPHATASE"/>
    <property type="match status" value="1"/>
</dbReference>
<evidence type="ECO:0000313" key="11">
    <source>
        <dbReference type="EMBL" id="MCL1138837.1"/>
    </source>
</evidence>
<dbReference type="InterPro" id="IPR017850">
    <property type="entry name" value="Alkaline_phosphatase_core_sf"/>
</dbReference>
<keyword evidence="3 8" id="KW-0479">Metal-binding</keyword>
<proteinExistence type="inferred from homology"/>
<dbReference type="CDD" id="cd16012">
    <property type="entry name" value="ALP"/>
    <property type="match status" value="1"/>
</dbReference>
<comment type="caution">
    <text evidence="11">The sequence shown here is derived from an EMBL/GenBank/DDBJ whole genome shotgun (WGS) entry which is preliminary data.</text>
</comment>
<dbReference type="GO" id="GO:0046872">
    <property type="term" value="F:metal ion binding"/>
    <property type="evidence" value="ECO:0007669"/>
    <property type="project" value="UniProtKB-KW"/>
</dbReference>
<dbReference type="GO" id="GO:0004035">
    <property type="term" value="F:alkaline phosphatase activity"/>
    <property type="evidence" value="ECO:0007669"/>
    <property type="project" value="UniProtKB-EC"/>
</dbReference>
<keyword evidence="10" id="KW-0732">Signal</keyword>
<dbReference type="PRINTS" id="PR00113">
    <property type="entry name" value="ALKPHPHTASE"/>
</dbReference>
<feature type="binding site" evidence="8">
    <location>
        <position position="74"/>
    </location>
    <ligand>
        <name>Mg(2+)</name>
        <dbReference type="ChEBI" id="CHEBI:18420"/>
    </ligand>
</feature>
<name>A0A9X1ZD66_9GAMM</name>
<dbReference type="Gene3D" id="1.10.60.40">
    <property type="match status" value="1"/>
</dbReference>
<feature type="binding site" evidence="8">
    <location>
        <position position="295"/>
    </location>
    <ligand>
        <name>Mg(2+)</name>
        <dbReference type="ChEBI" id="CHEBI:18420"/>
    </ligand>
</feature>
<keyword evidence="2" id="KW-0597">Phosphoprotein</keyword>
<dbReference type="EMBL" id="JAKILB010000005">
    <property type="protein sequence ID" value="MCL1138837.1"/>
    <property type="molecule type" value="Genomic_DNA"/>
</dbReference>
<dbReference type="EC" id="3.1.3.1" evidence="11"/>
<gene>
    <name evidence="11" type="ORF">L2740_09800</name>
</gene>
<evidence type="ECO:0000256" key="9">
    <source>
        <dbReference type="RuleBase" id="RU003946"/>
    </source>
</evidence>
<evidence type="ECO:0000256" key="3">
    <source>
        <dbReference type="ARBA" id="ARBA00022723"/>
    </source>
</evidence>
<keyword evidence="6 8" id="KW-0460">Magnesium</keyword>